<keyword evidence="1" id="KW-0472">Membrane</keyword>
<proteinExistence type="predicted"/>
<protein>
    <recommendedName>
        <fullName evidence="2">DUF2314 domain-containing protein</fullName>
    </recommendedName>
</protein>
<dbReference type="PATRIC" id="fig|1263870.3.peg.7052"/>
<dbReference type="Pfam" id="PF10077">
    <property type="entry name" value="DUF2314"/>
    <property type="match status" value="1"/>
</dbReference>
<keyword evidence="1" id="KW-1133">Transmembrane helix</keyword>
<name>M5TS87_9BACT</name>
<feature type="transmembrane region" description="Helical" evidence="1">
    <location>
        <begin position="20"/>
        <end position="39"/>
    </location>
</feature>
<evidence type="ECO:0000259" key="2">
    <source>
        <dbReference type="Pfam" id="PF10077"/>
    </source>
</evidence>
<gene>
    <name evidence="3" type="ORF">RSSM_06646</name>
</gene>
<feature type="domain" description="DUF2314" evidence="2">
    <location>
        <begin position="61"/>
        <end position="167"/>
    </location>
</feature>
<evidence type="ECO:0000313" key="4">
    <source>
        <dbReference type="Proteomes" id="UP000011885"/>
    </source>
</evidence>
<organism evidence="3 4">
    <name type="scientific">Rhodopirellula sallentina SM41</name>
    <dbReference type="NCBI Taxonomy" id="1263870"/>
    <lineage>
        <taxon>Bacteria</taxon>
        <taxon>Pseudomonadati</taxon>
        <taxon>Planctomycetota</taxon>
        <taxon>Planctomycetia</taxon>
        <taxon>Pirellulales</taxon>
        <taxon>Pirellulaceae</taxon>
        <taxon>Rhodopirellula</taxon>
    </lineage>
</organism>
<sequence>MDVVRLTDFVANPRSFFRSIALNFRIPFVVLIAFAFPFMGCDSTNSQSNVSQQVVPIDDEDEEMNAAIAEARRTLPQFEANWKRPNVEGVSVKLAFDTVDGEHEHIWFTPIEMREDEITARCANEPQSVDGLAFGDVRTVDQSSLTDWMILENGKCYGGYTIRVLSKRDPGAAPSLEFADY</sequence>
<accession>M5TS87</accession>
<dbReference type="InterPro" id="IPR018756">
    <property type="entry name" value="DUF2314"/>
</dbReference>
<reference evidence="3 4" key="1">
    <citation type="journal article" date="2013" name="Mar. Genomics">
        <title>Expression of sulfatases in Rhodopirellula baltica and the diversity of sulfatases in the genus Rhodopirellula.</title>
        <authorList>
            <person name="Wegner C.E."/>
            <person name="Richter-Heitmann T."/>
            <person name="Klindworth A."/>
            <person name="Klockow C."/>
            <person name="Richter M."/>
            <person name="Achstetter T."/>
            <person name="Glockner F.O."/>
            <person name="Harder J."/>
        </authorList>
    </citation>
    <scope>NUCLEOTIDE SEQUENCE [LARGE SCALE GENOMIC DNA]</scope>
    <source>
        <strain evidence="3 4">SM41</strain>
    </source>
</reference>
<dbReference type="AlphaFoldDB" id="M5TS87"/>
<comment type="caution">
    <text evidence="3">The sequence shown here is derived from an EMBL/GenBank/DDBJ whole genome shotgun (WGS) entry which is preliminary data.</text>
</comment>
<dbReference type="Proteomes" id="UP000011885">
    <property type="component" value="Unassembled WGS sequence"/>
</dbReference>
<evidence type="ECO:0000313" key="3">
    <source>
        <dbReference type="EMBL" id="EMI51914.1"/>
    </source>
</evidence>
<evidence type="ECO:0000256" key="1">
    <source>
        <dbReference type="SAM" id="Phobius"/>
    </source>
</evidence>
<dbReference type="EMBL" id="ANOH01000466">
    <property type="protein sequence ID" value="EMI51914.1"/>
    <property type="molecule type" value="Genomic_DNA"/>
</dbReference>
<keyword evidence="1" id="KW-0812">Transmembrane</keyword>
<keyword evidence="4" id="KW-1185">Reference proteome</keyword>